<dbReference type="EMBL" id="JACJSG010000010">
    <property type="protein sequence ID" value="MBD2500762.1"/>
    <property type="molecule type" value="Genomic_DNA"/>
</dbReference>
<accession>A0ABR8D0V8</accession>
<keyword evidence="2" id="KW-0732">Signal</keyword>
<dbReference type="RefSeq" id="WP_190470236.1">
    <property type="nucleotide sequence ID" value="NZ_JACJSG010000010.1"/>
</dbReference>
<evidence type="ECO:0000313" key="4">
    <source>
        <dbReference type="Proteomes" id="UP000661112"/>
    </source>
</evidence>
<feature type="chain" id="PRO_5045990068" evidence="2">
    <location>
        <begin position="24"/>
        <end position="204"/>
    </location>
</feature>
<reference evidence="3 4" key="1">
    <citation type="journal article" date="2020" name="ISME J.">
        <title>Comparative genomics reveals insights into cyanobacterial evolution and habitat adaptation.</title>
        <authorList>
            <person name="Chen M.Y."/>
            <person name="Teng W.K."/>
            <person name="Zhao L."/>
            <person name="Hu C.X."/>
            <person name="Zhou Y.K."/>
            <person name="Han B.P."/>
            <person name="Song L.R."/>
            <person name="Shu W.S."/>
        </authorList>
    </citation>
    <scope>NUCLEOTIDE SEQUENCE [LARGE SCALE GENOMIC DNA]</scope>
    <source>
        <strain evidence="3 4">FACHB-119</strain>
    </source>
</reference>
<gene>
    <name evidence="3" type="ORF">H6G83_09070</name>
</gene>
<feature type="compositionally biased region" description="Polar residues" evidence="1">
    <location>
        <begin position="23"/>
        <end position="39"/>
    </location>
</feature>
<evidence type="ECO:0000256" key="1">
    <source>
        <dbReference type="SAM" id="MobiDB-lite"/>
    </source>
</evidence>
<keyword evidence="4" id="KW-1185">Reference proteome</keyword>
<dbReference type="InterPro" id="IPR021256">
    <property type="entry name" value="DUF2808"/>
</dbReference>
<protein>
    <submittedName>
        <fullName evidence="3">DUF2808 domain-containing protein</fullName>
    </submittedName>
</protein>
<name>A0ABR8D0V8_9NOST</name>
<feature type="compositionally biased region" description="Polar residues" evidence="1">
    <location>
        <begin position="48"/>
        <end position="78"/>
    </location>
</feature>
<feature type="region of interest" description="Disordered" evidence="1">
    <location>
        <begin position="23"/>
        <end position="85"/>
    </location>
</feature>
<organism evidence="3 4">
    <name type="scientific">Anabaena azotica FACHB-119</name>
    <dbReference type="NCBI Taxonomy" id="947527"/>
    <lineage>
        <taxon>Bacteria</taxon>
        <taxon>Bacillati</taxon>
        <taxon>Cyanobacteriota</taxon>
        <taxon>Cyanophyceae</taxon>
        <taxon>Nostocales</taxon>
        <taxon>Nostocaceae</taxon>
        <taxon>Anabaena</taxon>
        <taxon>Anabaena azotica</taxon>
    </lineage>
</organism>
<sequence>MKRLIWLSTMSLAIAATSLPVVAQTQDSPQTPGTQSPELQTPGERQTPGLQTPDTPAPGTQTPGVQPETQIQQTTPSADASMGAPKIKGTSALRDANYISLYTGSQPLSYVTIMPPDYIGIGDNITVTDQSGQNIQANVTREGEKVRINFAQPVAPGSTLEIALTDLAFGYPYPSKSTFGYELAGGYTGFNREIPYGLAQFQVY</sequence>
<comment type="caution">
    <text evidence="3">The sequence shown here is derived from an EMBL/GenBank/DDBJ whole genome shotgun (WGS) entry which is preliminary data.</text>
</comment>
<evidence type="ECO:0000256" key="2">
    <source>
        <dbReference type="SAM" id="SignalP"/>
    </source>
</evidence>
<proteinExistence type="predicted"/>
<dbReference type="Proteomes" id="UP000661112">
    <property type="component" value="Unassembled WGS sequence"/>
</dbReference>
<feature type="signal peptide" evidence="2">
    <location>
        <begin position="1"/>
        <end position="23"/>
    </location>
</feature>
<evidence type="ECO:0000313" key="3">
    <source>
        <dbReference type="EMBL" id="MBD2500762.1"/>
    </source>
</evidence>
<dbReference type="Pfam" id="PF10989">
    <property type="entry name" value="DUF2808"/>
    <property type="match status" value="1"/>
</dbReference>